<dbReference type="CDD" id="cd13999">
    <property type="entry name" value="STKc_MAP3K-like"/>
    <property type="match status" value="1"/>
</dbReference>
<evidence type="ECO:0000256" key="5">
    <source>
        <dbReference type="ARBA" id="ARBA00022741"/>
    </source>
</evidence>
<dbReference type="OrthoDB" id="339325at2759"/>
<comment type="similarity">
    <text evidence="1">Belongs to the protein kinase superfamily. TKL Ser/Thr protein kinase family. RAF subfamily.</text>
</comment>
<evidence type="ECO:0000256" key="6">
    <source>
        <dbReference type="ARBA" id="ARBA00022777"/>
    </source>
</evidence>
<dbReference type="InterPro" id="IPR051681">
    <property type="entry name" value="Ser/Thr_Kinases-Pseudokinases"/>
</dbReference>
<dbReference type="InterPro" id="IPR008271">
    <property type="entry name" value="Ser/Thr_kinase_AS"/>
</dbReference>
<evidence type="ECO:0000256" key="11">
    <source>
        <dbReference type="SAM" id="MobiDB-lite"/>
    </source>
</evidence>
<reference evidence="13" key="2">
    <citation type="submission" date="2015-07" db="EMBL/GenBank/DDBJ databases">
        <authorList>
            <person name="Noorani M."/>
        </authorList>
    </citation>
    <scope>NUCLEOTIDE SEQUENCE</scope>
    <source>
        <strain evidence="13">Yugu1</strain>
    </source>
</reference>
<feature type="region of interest" description="Disordered" evidence="11">
    <location>
        <begin position="818"/>
        <end position="879"/>
    </location>
</feature>
<organism evidence="13">
    <name type="scientific">Setaria italica</name>
    <name type="common">Foxtail millet</name>
    <name type="synonym">Panicum italicum</name>
    <dbReference type="NCBI Taxonomy" id="4555"/>
    <lineage>
        <taxon>Eukaryota</taxon>
        <taxon>Viridiplantae</taxon>
        <taxon>Streptophyta</taxon>
        <taxon>Embryophyta</taxon>
        <taxon>Tracheophyta</taxon>
        <taxon>Spermatophyta</taxon>
        <taxon>Magnoliopsida</taxon>
        <taxon>Liliopsida</taxon>
        <taxon>Poales</taxon>
        <taxon>Poaceae</taxon>
        <taxon>PACMAD clade</taxon>
        <taxon>Panicoideae</taxon>
        <taxon>Panicodae</taxon>
        <taxon>Paniceae</taxon>
        <taxon>Cenchrinae</taxon>
        <taxon>Setaria</taxon>
    </lineage>
</organism>
<evidence type="ECO:0000256" key="7">
    <source>
        <dbReference type="ARBA" id="ARBA00022840"/>
    </source>
</evidence>
<evidence type="ECO:0000256" key="2">
    <source>
        <dbReference type="ARBA" id="ARBA00012513"/>
    </source>
</evidence>
<dbReference type="FunFam" id="1.10.510.10:FF:000193">
    <property type="entry name" value="Serine/threonine-protein kinase CTR1"/>
    <property type="match status" value="1"/>
</dbReference>
<feature type="compositionally biased region" description="Basic and acidic residues" evidence="11">
    <location>
        <begin position="147"/>
        <end position="222"/>
    </location>
</feature>
<dbReference type="InterPro" id="IPR011009">
    <property type="entry name" value="Kinase-like_dom_sf"/>
</dbReference>
<evidence type="ECO:0000256" key="9">
    <source>
        <dbReference type="ARBA" id="ARBA00048679"/>
    </source>
</evidence>
<dbReference type="PANTHER" id="PTHR44329:SF146">
    <property type="entry name" value="SERINE_THREONINE-PROTEIN KINASE SIS8-RELATED"/>
    <property type="match status" value="1"/>
</dbReference>
<dbReference type="PROSITE" id="PS00107">
    <property type="entry name" value="PROTEIN_KINASE_ATP"/>
    <property type="match status" value="1"/>
</dbReference>
<evidence type="ECO:0000256" key="1">
    <source>
        <dbReference type="ARBA" id="ARBA00010507"/>
    </source>
</evidence>
<evidence type="ECO:0000256" key="4">
    <source>
        <dbReference type="ARBA" id="ARBA00022679"/>
    </source>
</evidence>
<feature type="compositionally biased region" description="Polar residues" evidence="11">
    <location>
        <begin position="35"/>
        <end position="44"/>
    </location>
</feature>
<dbReference type="FunFam" id="3.30.200.20:FF:000060">
    <property type="entry name" value="Serine/threonine-protein kinase isoform 1"/>
    <property type="match status" value="1"/>
</dbReference>
<dbReference type="AlphaFoldDB" id="A0A368PS57"/>
<dbReference type="SUPFAM" id="SSF56112">
    <property type="entry name" value="Protein kinase-like (PK-like)"/>
    <property type="match status" value="1"/>
</dbReference>
<feature type="compositionally biased region" description="Low complexity" evidence="11">
    <location>
        <begin position="586"/>
        <end position="600"/>
    </location>
</feature>
<dbReference type="InterPro" id="IPR001245">
    <property type="entry name" value="Ser-Thr/Tyr_kinase_cat_dom"/>
</dbReference>
<dbReference type="InterPro" id="IPR000719">
    <property type="entry name" value="Prot_kinase_dom"/>
</dbReference>
<feature type="region of interest" description="Disordered" evidence="11">
    <location>
        <begin position="22"/>
        <end position="225"/>
    </location>
</feature>
<dbReference type="Pfam" id="PF14381">
    <property type="entry name" value="EDR1_CTR1_ARMC3_pept"/>
    <property type="match status" value="1"/>
</dbReference>
<accession>A0A368PS57</accession>
<dbReference type="GO" id="GO:0006950">
    <property type="term" value="P:response to stress"/>
    <property type="evidence" value="ECO:0007669"/>
    <property type="project" value="UniProtKB-ARBA"/>
</dbReference>
<feature type="region of interest" description="Disordered" evidence="11">
    <location>
        <begin position="581"/>
        <end position="600"/>
    </location>
</feature>
<feature type="domain" description="Protein kinase" evidence="12">
    <location>
        <begin position="896"/>
        <end position="1152"/>
    </location>
</feature>
<evidence type="ECO:0000259" key="12">
    <source>
        <dbReference type="PROSITE" id="PS50011"/>
    </source>
</evidence>
<dbReference type="PROSITE" id="PS50011">
    <property type="entry name" value="PROTEIN_KINASE_DOM"/>
    <property type="match status" value="1"/>
</dbReference>
<feature type="binding site" evidence="10">
    <location>
        <position position="924"/>
    </location>
    <ligand>
        <name>ATP</name>
        <dbReference type="ChEBI" id="CHEBI:30616"/>
    </ligand>
</feature>
<dbReference type="KEGG" id="sita:101753714"/>
<dbReference type="InterPro" id="IPR017441">
    <property type="entry name" value="Protein_kinase_ATP_BS"/>
</dbReference>
<keyword evidence="3" id="KW-0723">Serine/threonine-protein kinase</keyword>
<dbReference type="SMART" id="SM00220">
    <property type="entry name" value="S_TKc"/>
    <property type="match status" value="1"/>
</dbReference>
<evidence type="ECO:0000256" key="3">
    <source>
        <dbReference type="ARBA" id="ARBA00022527"/>
    </source>
</evidence>
<evidence type="ECO:0000256" key="10">
    <source>
        <dbReference type="PROSITE-ProRule" id="PRU10141"/>
    </source>
</evidence>
<dbReference type="EC" id="2.7.11.1" evidence="2"/>
<proteinExistence type="inferred from homology"/>
<dbReference type="GO" id="GO:0004674">
    <property type="term" value="F:protein serine/threonine kinase activity"/>
    <property type="evidence" value="ECO:0007669"/>
    <property type="project" value="UniProtKB-KW"/>
</dbReference>
<gene>
    <name evidence="13" type="ORF">SETIT_1G317500v2</name>
</gene>
<keyword evidence="5 10" id="KW-0547">Nucleotide-binding</keyword>
<dbReference type="InterPro" id="IPR055164">
    <property type="entry name" value="EDR1/CTR1/ARMC3-like_pept-like"/>
</dbReference>
<evidence type="ECO:0000256" key="8">
    <source>
        <dbReference type="ARBA" id="ARBA00047899"/>
    </source>
</evidence>
<comment type="catalytic activity">
    <reaction evidence="9">
        <text>L-seryl-[protein] + ATP = O-phospho-L-seryl-[protein] + ADP + H(+)</text>
        <dbReference type="Rhea" id="RHEA:17989"/>
        <dbReference type="Rhea" id="RHEA-COMP:9863"/>
        <dbReference type="Rhea" id="RHEA-COMP:11604"/>
        <dbReference type="ChEBI" id="CHEBI:15378"/>
        <dbReference type="ChEBI" id="CHEBI:29999"/>
        <dbReference type="ChEBI" id="CHEBI:30616"/>
        <dbReference type="ChEBI" id="CHEBI:83421"/>
        <dbReference type="ChEBI" id="CHEBI:456216"/>
        <dbReference type="EC" id="2.7.11.1"/>
    </reaction>
</comment>
<name>A0A368PS57_SETIT</name>
<dbReference type="EMBL" id="CM003528">
    <property type="protein sequence ID" value="RCV08334.1"/>
    <property type="molecule type" value="Genomic_DNA"/>
</dbReference>
<dbReference type="PANTHER" id="PTHR44329">
    <property type="entry name" value="SERINE/THREONINE-PROTEIN KINASE TNNI3K-RELATED"/>
    <property type="match status" value="1"/>
</dbReference>
<keyword evidence="7 10" id="KW-0067">ATP-binding</keyword>
<dbReference type="GO" id="GO:0005524">
    <property type="term" value="F:ATP binding"/>
    <property type="evidence" value="ECO:0007669"/>
    <property type="project" value="UniProtKB-UniRule"/>
</dbReference>
<keyword evidence="6" id="KW-0418">Kinase</keyword>
<feature type="compositionally biased region" description="Low complexity" evidence="11">
    <location>
        <begin position="130"/>
        <end position="146"/>
    </location>
</feature>
<sequence length="1170" mass="128876">MPFRPLGDESIAASAKKLIRALPPQRQWPCRIHPPTSSASNSGRGDSCDGDLGPGGGVGGGMKNFLRKLHIGEGSSDGGSSPPPPPSRKGGSAGGGVHHHQPHHDQRQQPSAVSSWLDSVPTRPPPPIPVEAEVPTSASASSVGVGAEERSARQSAATERRRSQQEEMERRRLQEEEVLRERRRSQEEEMGRERRRSQQEDEVEERVIRESSEAAERKREREKEEDDLEAYQIQLVLEMSARDNPEEMEIEVAKQLSLGFCPPQTSPAEVIAARYWNFNALTYDDKISDGFYDLFYVGNGPASVTMPSFSELRAQPFSHKVNWEAVLVHRGEDPVLMKLQQEALIMALDLQSRTSESVSNALVKRLASLVARHMGGIFDPESMSVKYQNMLNSLRSSIGSVVVPLGQLKIGLARHRALLFKVLADGLDVPCRLLKGRQYTGSDDGALNIVKFKDGREFIVDLVADPGTLIPSEGAENFTSDNHHLKKDDTTNLLGSSFSGASSSAYGSFEYELLDRRSTSSNVGASDTDGPTTNQTSNQQSMLSSSFEKLSVSTCTSGNKPIINESTNTDYIMVAKNKEKSIAPVDSSSSSPSTSDMGSTPAFRRMKVKDISEYMINAAKENPQLVQKIHEVLRENGVVAPPDLFSEDSMEEPKDLIVYDTALFQSKDEMKRTMNEFESRTYTDSGHAPSLPHHPGHELQPKVVPHRVPLESLKPVEGLGVYHPHDIRDIASPFVSQYEPSAPPQEAPAPLTKQLPVTAAAVATAAVVASSMVVAAAKSNSDVNFDVPVAAAATVTAAAVVATTAAVSKQYEHLEPGNQLLNLSSPSKGNESVEKGGDDFWDKDNLEADHPQDNALDQEIPQEAERTSDKSSGTESAKSDLALEDVAEFEIQWEEIVIGERIGLGSFGEVYRGEWHGTEVAVKKFLQQDLSGDALEEFRTEVRIMKRLRHPNVVLFMGAITRVPNLSIVTEFLPRGSLFRLIHRPNNQLDERKRLRMALDVARGMNYLHNCSPVIVHRDLKSPNLLVDKNWVVKVCDFGLSRMKNKTFLSSRSTAGTAEWMAPEVLRNEPSDEKCDVFSYGVILWELCTLLQPWEGMNAMQVVGAVGFQNRRLDIPDNIDPAIAEIIVNCWHTDPKLRPSFADIMATLKPLLKNLTSNQAPRQTAQQTDQ</sequence>
<evidence type="ECO:0000313" key="13">
    <source>
        <dbReference type="EMBL" id="RCV08334.1"/>
    </source>
</evidence>
<reference evidence="13" key="1">
    <citation type="journal article" date="2012" name="Nat. Biotechnol.">
        <title>Reference genome sequence of the model plant Setaria.</title>
        <authorList>
            <person name="Bennetzen J.L."/>
            <person name="Schmutz J."/>
            <person name="Wang H."/>
            <person name="Percifield R."/>
            <person name="Hawkins J."/>
            <person name="Pontaroli A.C."/>
            <person name="Estep M."/>
            <person name="Feng L."/>
            <person name="Vaughn J.N."/>
            <person name="Grimwood J."/>
            <person name="Jenkins J."/>
            <person name="Barry K."/>
            <person name="Lindquist E."/>
            <person name="Hellsten U."/>
            <person name="Deshpande S."/>
            <person name="Wang X."/>
            <person name="Wu X."/>
            <person name="Mitros T."/>
            <person name="Triplett J."/>
            <person name="Yang X."/>
            <person name="Ye C.Y."/>
            <person name="Mauro-Herrera M."/>
            <person name="Wang L."/>
            <person name="Li P."/>
            <person name="Sharma M."/>
            <person name="Sharma R."/>
            <person name="Ronald P.C."/>
            <person name="Panaud O."/>
            <person name="Kellogg E.A."/>
            <person name="Brutnell T.P."/>
            <person name="Doust A.N."/>
            <person name="Tuskan G.A."/>
            <person name="Rokhsar D."/>
            <person name="Devos K.M."/>
        </authorList>
    </citation>
    <scope>NUCLEOTIDE SEQUENCE [LARGE SCALE GENOMIC DNA]</scope>
    <source>
        <strain evidence="13">Yugu1</strain>
    </source>
</reference>
<dbReference type="Pfam" id="PF07714">
    <property type="entry name" value="PK_Tyr_Ser-Thr"/>
    <property type="match status" value="1"/>
</dbReference>
<dbReference type="GO" id="GO:0010182">
    <property type="term" value="P:sugar mediated signaling pathway"/>
    <property type="evidence" value="ECO:0007669"/>
    <property type="project" value="UniProtKB-ARBA"/>
</dbReference>
<dbReference type="Gene3D" id="1.10.510.10">
    <property type="entry name" value="Transferase(Phosphotransferase) domain 1"/>
    <property type="match status" value="1"/>
</dbReference>
<comment type="catalytic activity">
    <reaction evidence="8">
        <text>L-threonyl-[protein] + ATP = O-phospho-L-threonyl-[protein] + ADP + H(+)</text>
        <dbReference type="Rhea" id="RHEA:46608"/>
        <dbReference type="Rhea" id="RHEA-COMP:11060"/>
        <dbReference type="Rhea" id="RHEA-COMP:11605"/>
        <dbReference type="ChEBI" id="CHEBI:15378"/>
        <dbReference type="ChEBI" id="CHEBI:30013"/>
        <dbReference type="ChEBI" id="CHEBI:30616"/>
        <dbReference type="ChEBI" id="CHEBI:61977"/>
        <dbReference type="ChEBI" id="CHEBI:456216"/>
        <dbReference type="EC" id="2.7.11.1"/>
    </reaction>
</comment>
<dbReference type="PROSITE" id="PS00108">
    <property type="entry name" value="PROTEIN_KINASE_ST"/>
    <property type="match status" value="1"/>
</dbReference>
<feature type="region of interest" description="Disordered" evidence="11">
    <location>
        <begin position="520"/>
        <end position="545"/>
    </location>
</feature>
<keyword evidence="4" id="KW-0808">Transferase</keyword>
<feature type="compositionally biased region" description="Basic and acidic residues" evidence="11">
    <location>
        <begin position="831"/>
        <end position="852"/>
    </location>
</feature>
<dbReference type="Gene3D" id="3.30.200.20">
    <property type="entry name" value="Phosphorylase Kinase, domain 1"/>
    <property type="match status" value="1"/>
</dbReference>
<protein>
    <recommendedName>
        <fullName evidence="2">non-specific serine/threonine protein kinase</fullName>
        <ecNumber evidence="2">2.7.11.1</ecNumber>
    </recommendedName>
</protein>
<dbReference type="PRINTS" id="PR00109">
    <property type="entry name" value="TYRKINASE"/>
</dbReference>
<feature type="compositionally biased region" description="Gly residues" evidence="11">
    <location>
        <begin position="52"/>
        <end position="62"/>
    </location>
</feature>
<feature type="compositionally biased region" description="Polar residues" evidence="11">
    <location>
        <begin position="819"/>
        <end position="830"/>
    </location>
</feature>